<proteinExistence type="predicted"/>
<evidence type="ECO:0000313" key="2">
    <source>
        <dbReference type="EMBL" id="EGA67980.1"/>
    </source>
</evidence>
<feature type="transmembrane region" description="Helical" evidence="1">
    <location>
        <begin position="67"/>
        <end position="87"/>
    </location>
</feature>
<protein>
    <submittedName>
        <fullName evidence="2">Uncharacterized protein</fullName>
    </submittedName>
</protein>
<dbReference type="Proteomes" id="UP000006228">
    <property type="component" value="Unassembled WGS sequence"/>
</dbReference>
<dbReference type="EMBL" id="AEVT01000122">
    <property type="protein sequence ID" value="EGA67980.1"/>
    <property type="molecule type" value="Genomic_DNA"/>
</dbReference>
<reference evidence="2 3" key="1">
    <citation type="journal article" date="2012" name="Int. J. Syst. Evol. Microbiol.">
        <title>Vibrio caribbeanicus sp. nov., isolated from the marine sponge Scleritoderma cyanea.</title>
        <authorList>
            <person name="Hoffmann M."/>
            <person name="Monday S.R."/>
            <person name="Allard M.W."/>
            <person name="Strain E.A."/>
            <person name="Whittaker P."/>
            <person name="Naum M."/>
            <person name="McCarthy P.J."/>
            <person name="Lopez J.V."/>
            <person name="Fischer M."/>
            <person name="Brown E.W."/>
        </authorList>
    </citation>
    <scope>NUCLEOTIDE SEQUENCE [LARGE SCALE GENOMIC DNA]</scope>
    <source>
        <strain evidence="3">DSMZ 21326</strain>
    </source>
</reference>
<accession>E8MDJ4</accession>
<name>E8MDJ4_PHOS4</name>
<dbReference type="GeneID" id="95571587"/>
<sequence>MYKEADFSLQGESFRFKKDEYPLKRINNIRVKRLSWMDNLGQIAFWVCLFSGAVWLAVIEFPVVPTFLQVLCASLTMFGFVFAILRCSRYALQVEFRHVDETGLQWVNVAKSYSHQDGELFAKQVDEFRQLLSR</sequence>
<feature type="transmembrane region" description="Helical" evidence="1">
    <location>
        <begin position="40"/>
        <end position="61"/>
    </location>
</feature>
<dbReference type="AlphaFoldDB" id="E8MDJ4"/>
<evidence type="ECO:0000256" key="1">
    <source>
        <dbReference type="SAM" id="Phobius"/>
    </source>
</evidence>
<dbReference type="eggNOG" id="ENOG502ZP9S">
    <property type="taxonomic scope" value="Bacteria"/>
</dbReference>
<keyword evidence="1" id="KW-0472">Membrane</keyword>
<dbReference type="OrthoDB" id="5901837at2"/>
<comment type="caution">
    <text evidence="2">The sequence shown here is derived from an EMBL/GenBank/DDBJ whole genome shotgun (WGS) entry which is preliminary data.</text>
</comment>
<organism evidence="2 3">
    <name type="scientific">Vibrio sinaloensis DSM 21326</name>
    <dbReference type="NCBI Taxonomy" id="945550"/>
    <lineage>
        <taxon>Bacteria</taxon>
        <taxon>Pseudomonadati</taxon>
        <taxon>Pseudomonadota</taxon>
        <taxon>Gammaproteobacteria</taxon>
        <taxon>Vibrionales</taxon>
        <taxon>Vibrionaceae</taxon>
        <taxon>Vibrio</taxon>
        <taxon>Vibrio oreintalis group</taxon>
    </lineage>
</organism>
<gene>
    <name evidence="2" type="ORF">VISI1226_08644</name>
</gene>
<dbReference type="RefSeq" id="WP_008081662.1">
    <property type="nucleotide sequence ID" value="NZ_AEVT01000122.1"/>
</dbReference>
<evidence type="ECO:0000313" key="3">
    <source>
        <dbReference type="Proteomes" id="UP000006228"/>
    </source>
</evidence>
<keyword evidence="1" id="KW-1133">Transmembrane helix</keyword>
<keyword evidence="1" id="KW-0812">Transmembrane</keyword>